<proteinExistence type="predicted"/>
<dbReference type="EMBL" id="DYUE01000014">
    <property type="protein sequence ID" value="HJG90163.1"/>
    <property type="molecule type" value="Genomic_DNA"/>
</dbReference>
<accession>A0A921MT26</accession>
<sequence length="85" mass="9246">MTLIHPRSLERWQEWRSSRRRVPGIHRALPHRAETPAGYTLHSREGEGPARTLLGIDTADGAAYGGLPAVLPYIHGSADVITPAG</sequence>
<reference evidence="1" key="2">
    <citation type="submission" date="2021-09" db="EMBL/GenBank/DDBJ databases">
        <authorList>
            <person name="Gilroy R."/>
        </authorList>
    </citation>
    <scope>NUCLEOTIDE SEQUENCE</scope>
    <source>
        <strain evidence="1">ChiGjej5B5-22894</strain>
    </source>
</reference>
<reference evidence="1" key="1">
    <citation type="journal article" date="2021" name="PeerJ">
        <title>Extensive microbial diversity within the chicken gut microbiome revealed by metagenomics and culture.</title>
        <authorList>
            <person name="Gilroy R."/>
            <person name="Ravi A."/>
            <person name="Getino M."/>
            <person name="Pursley I."/>
            <person name="Horton D.L."/>
            <person name="Alikhan N.F."/>
            <person name="Baker D."/>
            <person name="Gharbi K."/>
            <person name="Hall N."/>
            <person name="Watson M."/>
            <person name="Adriaenssens E.M."/>
            <person name="Foster-Nyarko E."/>
            <person name="Jarju S."/>
            <person name="Secka A."/>
            <person name="Antonio M."/>
            <person name="Oren A."/>
            <person name="Chaudhuri R.R."/>
            <person name="La Ragione R."/>
            <person name="Hildebrand F."/>
            <person name="Pallen M.J."/>
        </authorList>
    </citation>
    <scope>NUCLEOTIDE SEQUENCE</scope>
    <source>
        <strain evidence="1">ChiGjej5B5-22894</strain>
    </source>
</reference>
<name>A0A921MT26_9MICO</name>
<feature type="non-terminal residue" evidence="1">
    <location>
        <position position="85"/>
    </location>
</feature>
<dbReference type="Proteomes" id="UP000742460">
    <property type="component" value="Unassembled WGS sequence"/>
</dbReference>
<comment type="caution">
    <text evidence="1">The sequence shown here is derived from an EMBL/GenBank/DDBJ whole genome shotgun (WGS) entry which is preliminary data.</text>
</comment>
<protein>
    <submittedName>
        <fullName evidence="1">Uncharacterized protein</fullName>
    </submittedName>
</protein>
<dbReference type="AlphaFoldDB" id="A0A921MT26"/>
<gene>
    <name evidence="1" type="ORF">K8V81_00420</name>
</gene>
<organism evidence="1 2">
    <name type="scientific">Brachybacterium massiliense</name>
    <dbReference type="NCBI Taxonomy" id="1755098"/>
    <lineage>
        <taxon>Bacteria</taxon>
        <taxon>Bacillati</taxon>
        <taxon>Actinomycetota</taxon>
        <taxon>Actinomycetes</taxon>
        <taxon>Micrococcales</taxon>
        <taxon>Dermabacteraceae</taxon>
        <taxon>Brachybacterium</taxon>
    </lineage>
</organism>
<evidence type="ECO:0000313" key="1">
    <source>
        <dbReference type="EMBL" id="HJG90163.1"/>
    </source>
</evidence>
<evidence type="ECO:0000313" key="2">
    <source>
        <dbReference type="Proteomes" id="UP000742460"/>
    </source>
</evidence>